<feature type="transmembrane region" description="Helical" evidence="1">
    <location>
        <begin position="131"/>
        <end position="151"/>
    </location>
</feature>
<feature type="transmembrane region" description="Helical" evidence="1">
    <location>
        <begin position="213"/>
        <end position="238"/>
    </location>
</feature>
<keyword evidence="3" id="KW-1185">Reference proteome</keyword>
<keyword evidence="1" id="KW-1133">Transmembrane helix</keyword>
<proteinExistence type="predicted"/>
<feature type="transmembrane region" description="Helical" evidence="1">
    <location>
        <begin position="358"/>
        <end position="374"/>
    </location>
</feature>
<feature type="transmembrane region" description="Helical" evidence="1">
    <location>
        <begin position="386"/>
        <end position="408"/>
    </location>
</feature>
<reference evidence="3" key="1">
    <citation type="submission" date="2016-10" db="EMBL/GenBank/DDBJ databases">
        <authorList>
            <person name="Varghese N."/>
            <person name="Submissions S."/>
        </authorList>
    </citation>
    <scope>NUCLEOTIDE SEQUENCE [LARGE SCALE GENOMIC DNA]</scope>
    <source>
        <strain evidence="3">DS-12</strain>
    </source>
</reference>
<keyword evidence="1" id="KW-0472">Membrane</keyword>
<evidence type="ECO:0008006" key="4">
    <source>
        <dbReference type="Google" id="ProtNLM"/>
    </source>
</evidence>
<feature type="transmembrane region" description="Helical" evidence="1">
    <location>
        <begin position="36"/>
        <end position="53"/>
    </location>
</feature>
<keyword evidence="1" id="KW-0812">Transmembrane</keyword>
<dbReference type="AlphaFoldDB" id="A0A1I4ZD02"/>
<dbReference type="OrthoDB" id="1317463at2"/>
<evidence type="ECO:0000313" key="2">
    <source>
        <dbReference type="EMBL" id="SFN48068.1"/>
    </source>
</evidence>
<feature type="transmembrane region" description="Helical" evidence="1">
    <location>
        <begin position="65"/>
        <end position="82"/>
    </location>
</feature>
<organism evidence="2 3">
    <name type="scientific">Paenimyroides ummariense</name>
    <dbReference type="NCBI Taxonomy" id="913024"/>
    <lineage>
        <taxon>Bacteria</taxon>
        <taxon>Pseudomonadati</taxon>
        <taxon>Bacteroidota</taxon>
        <taxon>Flavobacteriia</taxon>
        <taxon>Flavobacteriales</taxon>
        <taxon>Flavobacteriaceae</taxon>
        <taxon>Paenimyroides</taxon>
    </lineage>
</organism>
<feature type="transmembrane region" description="Helical" evidence="1">
    <location>
        <begin position="7"/>
        <end position="24"/>
    </location>
</feature>
<dbReference type="EMBL" id="FOVI01000006">
    <property type="protein sequence ID" value="SFN48068.1"/>
    <property type="molecule type" value="Genomic_DNA"/>
</dbReference>
<gene>
    <name evidence="2" type="ORF">SAMN05421741_10626</name>
</gene>
<dbReference type="RefSeq" id="WP_091520652.1">
    <property type="nucleotide sequence ID" value="NZ_FOVI01000006.1"/>
</dbReference>
<evidence type="ECO:0000256" key="1">
    <source>
        <dbReference type="SAM" id="Phobius"/>
    </source>
</evidence>
<dbReference type="Proteomes" id="UP000199036">
    <property type="component" value="Unassembled WGS sequence"/>
</dbReference>
<accession>A0A1I4ZD02</accession>
<feature type="transmembrane region" description="Helical" evidence="1">
    <location>
        <begin position="102"/>
        <end position="119"/>
    </location>
</feature>
<dbReference type="STRING" id="913024.SAMN05421741_10626"/>
<feature type="transmembrane region" description="Helical" evidence="1">
    <location>
        <begin position="294"/>
        <end position="317"/>
    </location>
</feature>
<feature type="transmembrane region" description="Helical" evidence="1">
    <location>
        <begin position="180"/>
        <end position="201"/>
    </location>
</feature>
<feature type="transmembrane region" description="Helical" evidence="1">
    <location>
        <begin position="250"/>
        <end position="273"/>
    </location>
</feature>
<protein>
    <recommendedName>
        <fullName evidence="4">O-Antigen ligase</fullName>
    </recommendedName>
</protein>
<name>A0A1I4ZD02_9FLAO</name>
<sequence length="438" mass="50942">MTLNKQVIIYLIVIFAAIYQDFPLHNVVGEIGRSPVVLLAPFMLVYILSNHTIKFSNYAVHYLKYLLYSVLISAVFLVISYIHNETLVVLDENIIIKTLKMSVYPIVIFILYQFFYAYLSNNFSKVRNLFSAVSLTQLFITAFLTVEIYFLKTNEIFLPFLHTLAKKYWRVRLLTPEESWTGTILIIFIFLPVFLIHYLKIKGFWKWMVYLQSIYLFLAYSLVSESKGFLLLVLFSILPLTLSYLKKNKYLRNTFVIAIALLLVVGGYLGFVLREIIAEQITTSGTFGTRFSSIITSVSVFVLCPLGVGWSGFVTYYPQVLEYILESSIVDQFNLQEIRGYLSTTQALSTKSAFFDELMFGGIFFIIFFYQFYIKRYLTLSKIQDLDFYFLRIPLAFAVMAGIVYITYHVKYDVWIFLAIADVFEKKYNLKKNEDSSS</sequence>
<evidence type="ECO:0000313" key="3">
    <source>
        <dbReference type="Proteomes" id="UP000199036"/>
    </source>
</evidence>